<dbReference type="EMBL" id="FOBW01000005">
    <property type="protein sequence ID" value="SEM76498.1"/>
    <property type="molecule type" value="Genomic_DNA"/>
</dbReference>
<dbReference type="SUPFAM" id="SSF53056">
    <property type="entry name" value="beta-carbonic anhydrase, cab"/>
    <property type="match status" value="1"/>
</dbReference>
<keyword evidence="3" id="KW-1185">Reference proteome</keyword>
<accession>A0A1H8B2Z1</accession>
<dbReference type="AlphaFoldDB" id="A0A1H8B2Z1"/>
<dbReference type="GO" id="GO:0008270">
    <property type="term" value="F:zinc ion binding"/>
    <property type="evidence" value="ECO:0007669"/>
    <property type="project" value="InterPro"/>
</dbReference>
<gene>
    <name evidence="2" type="ORF">SAMN05192533_105232</name>
</gene>
<dbReference type="InterPro" id="IPR036874">
    <property type="entry name" value="Carbonic_anhydrase_sf"/>
</dbReference>
<protein>
    <submittedName>
        <fullName evidence="2">Carbonic anhydrase</fullName>
    </submittedName>
</protein>
<name>A0A1H8B2Z1_9BACI</name>
<evidence type="ECO:0000313" key="2">
    <source>
        <dbReference type="EMBL" id="SEM76498.1"/>
    </source>
</evidence>
<organism evidence="2 3">
    <name type="scientific">Mesobacillus persicus</name>
    <dbReference type="NCBI Taxonomy" id="930146"/>
    <lineage>
        <taxon>Bacteria</taxon>
        <taxon>Bacillati</taxon>
        <taxon>Bacillota</taxon>
        <taxon>Bacilli</taxon>
        <taxon>Bacillales</taxon>
        <taxon>Bacillaceae</taxon>
        <taxon>Mesobacillus</taxon>
    </lineage>
</organism>
<dbReference type="InterPro" id="IPR001765">
    <property type="entry name" value="Carbonic_anhydrase"/>
</dbReference>
<dbReference type="PANTHER" id="PTHR43175:SF1">
    <property type="entry name" value="CARBONIC ANHYDRASE-LIKE PROTEIN YBCF-RELATED"/>
    <property type="match status" value="1"/>
</dbReference>
<comment type="similarity">
    <text evidence="1">Belongs to the beta-class carbonic anhydrase family.</text>
</comment>
<dbReference type="OrthoDB" id="9792260at2"/>
<evidence type="ECO:0000313" key="3">
    <source>
        <dbReference type="Proteomes" id="UP000198553"/>
    </source>
</evidence>
<dbReference type="Gene3D" id="3.40.1050.10">
    <property type="entry name" value="Carbonic anhydrase"/>
    <property type="match status" value="1"/>
</dbReference>
<reference evidence="3" key="1">
    <citation type="submission" date="2016-10" db="EMBL/GenBank/DDBJ databases">
        <authorList>
            <person name="Varghese N."/>
            <person name="Submissions S."/>
        </authorList>
    </citation>
    <scope>NUCLEOTIDE SEQUENCE [LARGE SCALE GENOMIC DNA]</scope>
    <source>
        <strain evidence="3">B48,IBRC-M 10115,DSM 25386,CECT 8001</strain>
    </source>
</reference>
<proteinExistence type="inferred from homology"/>
<dbReference type="PANTHER" id="PTHR43175">
    <property type="entry name" value="CARBONIC ANHYDRASE"/>
    <property type="match status" value="1"/>
</dbReference>
<dbReference type="Proteomes" id="UP000198553">
    <property type="component" value="Unassembled WGS sequence"/>
</dbReference>
<dbReference type="RefSeq" id="WP_090744149.1">
    <property type="nucleotide sequence ID" value="NZ_FOBW01000005.1"/>
</dbReference>
<sequence>MNSTKHNKALVLTDMESGWGPILQQVTDIQLENMFMIHSDGTVISHPYGDIMRSIVLAIHQENVEEIFVVGTKENGTSSVNDHVLFDSVKDKIKTIDYLFQNCIPEFSGGSVKEWLYGKENGRDQIEESVNIIRHHPLVPEHVEVKGFLVNKEGEISTVEHSQMKQLKQRQA</sequence>
<dbReference type="STRING" id="930146.SAMN05192533_105232"/>
<dbReference type="GO" id="GO:0004089">
    <property type="term" value="F:carbonate dehydratase activity"/>
    <property type="evidence" value="ECO:0007669"/>
    <property type="project" value="InterPro"/>
</dbReference>
<evidence type="ECO:0000256" key="1">
    <source>
        <dbReference type="ARBA" id="ARBA00006217"/>
    </source>
</evidence>